<dbReference type="EMBL" id="CAJOBI010141890">
    <property type="protein sequence ID" value="CAF4771563.1"/>
    <property type="molecule type" value="Genomic_DNA"/>
</dbReference>
<proteinExistence type="predicted"/>
<sequence>MHYDQLYQFLSNINNDTTKRFTTLIDTLVLRGASTACLMLLNYLEKSSNDNQLFVTMILPSIKQLVIFNAENYSYLSIEPLLTPLAFHKNTLQRLHLVFDRPTSYFSILSWLISSRISIYTIKLEVEKGIPENIFINNKIQINDYLIVTIISFDYIRYYQRIAY</sequence>
<protein>
    <submittedName>
        <fullName evidence="1">Uncharacterized protein</fullName>
    </submittedName>
</protein>
<comment type="caution">
    <text evidence="1">The sequence shown here is derived from an EMBL/GenBank/DDBJ whole genome shotgun (WGS) entry which is preliminary data.</text>
</comment>
<accession>A0A8S3B0J4</accession>
<gene>
    <name evidence="1" type="ORF">SMN809_LOCUS45956</name>
</gene>
<organism evidence="1 2">
    <name type="scientific">Rotaria magnacalcarata</name>
    <dbReference type="NCBI Taxonomy" id="392030"/>
    <lineage>
        <taxon>Eukaryota</taxon>
        <taxon>Metazoa</taxon>
        <taxon>Spiralia</taxon>
        <taxon>Gnathifera</taxon>
        <taxon>Rotifera</taxon>
        <taxon>Eurotatoria</taxon>
        <taxon>Bdelloidea</taxon>
        <taxon>Philodinida</taxon>
        <taxon>Philodinidae</taxon>
        <taxon>Rotaria</taxon>
    </lineage>
</organism>
<reference evidence="1" key="1">
    <citation type="submission" date="2021-02" db="EMBL/GenBank/DDBJ databases">
        <authorList>
            <person name="Nowell W R."/>
        </authorList>
    </citation>
    <scope>NUCLEOTIDE SEQUENCE</scope>
</reference>
<dbReference type="Proteomes" id="UP000676336">
    <property type="component" value="Unassembled WGS sequence"/>
</dbReference>
<dbReference type="AlphaFoldDB" id="A0A8S3B0J4"/>
<evidence type="ECO:0000313" key="2">
    <source>
        <dbReference type="Proteomes" id="UP000676336"/>
    </source>
</evidence>
<evidence type="ECO:0000313" key="1">
    <source>
        <dbReference type="EMBL" id="CAF4771563.1"/>
    </source>
</evidence>
<name>A0A8S3B0J4_9BILA</name>